<name>A0ACB8ZLS9_CICIN</name>
<organism evidence="1 2">
    <name type="scientific">Cichorium intybus</name>
    <name type="common">Chicory</name>
    <dbReference type="NCBI Taxonomy" id="13427"/>
    <lineage>
        <taxon>Eukaryota</taxon>
        <taxon>Viridiplantae</taxon>
        <taxon>Streptophyta</taxon>
        <taxon>Embryophyta</taxon>
        <taxon>Tracheophyta</taxon>
        <taxon>Spermatophyta</taxon>
        <taxon>Magnoliopsida</taxon>
        <taxon>eudicotyledons</taxon>
        <taxon>Gunneridae</taxon>
        <taxon>Pentapetalae</taxon>
        <taxon>asterids</taxon>
        <taxon>campanulids</taxon>
        <taxon>Asterales</taxon>
        <taxon>Asteraceae</taxon>
        <taxon>Cichorioideae</taxon>
        <taxon>Cichorieae</taxon>
        <taxon>Cichoriinae</taxon>
        <taxon>Cichorium</taxon>
    </lineage>
</organism>
<comment type="caution">
    <text evidence="1">The sequence shown here is derived from an EMBL/GenBank/DDBJ whole genome shotgun (WGS) entry which is preliminary data.</text>
</comment>
<keyword evidence="2" id="KW-1185">Reference proteome</keyword>
<evidence type="ECO:0000313" key="2">
    <source>
        <dbReference type="Proteomes" id="UP001055811"/>
    </source>
</evidence>
<dbReference type="Proteomes" id="UP001055811">
    <property type="component" value="Linkage Group LG08"/>
</dbReference>
<protein>
    <submittedName>
        <fullName evidence="1">Uncharacterized protein</fullName>
    </submittedName>
</protein>
<dbReference type="EMBL" id="CM042016">
    <property type="protein sequence ID" value="KAI3698502.1"/>
    <property type="molecule type" value="Genomic_DNA"/>
</dbReference>
<reference evidence="1 2" key="2">
    <citation type="journal article" date="2022" name="Mol. Ecol. Resour.">
        <title>The genomes of chicory, endive, great burdock and yacon provide insights into Asteraceae paleo-polyploidization history and plant inulin production.</title>
        <authorList>
            <person name="Fan W."/>
            <person name="Wang S."/>
            <person name="Wang H."/>
            <person name="Wang A."/>
            <person name="Jiang F."/>
            <person name="Liu H."/>
            <person name="Zhao H."/>
            <person name="Xu D."/>
            <person name="Zhang Y."/>
        </authorList>
    </citation>
    <scope>NUCLEOTIDE SEQUENCE [LARGE SCALE GENOMIC DNA]</scope>
    <source>
        <strain evidence="2">cv. Punajuju</strain>
        <tissue evidence="1">Leaves</tissue>
    </source>
</reference>
<reference evidence="2" key="1">
    <citation type="journal article" date="2022" name="Mol. Ecol. Resour.">
        <title>The genomes of chicory, endive, great burdock and yacon provide insights into Asteraceae palaeo-polyploidization history and plant inulin production.</title>
        <authorList>
            <person name="Fan W."/>
            <person name="Wang S."/>
            <person name="Wang H."/>
            <person name="Wang A."/>
            <person name="Jiang F."/>
            <person name="Liu H."/>
            <person name="Zhao H."/>
            <person name="Xu D."/>
            <person name="Zhang Y."/>
        </authorList>
    </citation>
    <scope>NUCLEOTIDE SEQUENCE [LARGE SCALE GENOMIC DNA]</scope>
    <source>
        <strain evidence="2">cv. Punajuju</strain>
    </source>
</reference>
<proteinExistence type="predicted"/>
<accession>A0ACB8ZLS9</accession>
<sequence length="316" mass="34435">MATSTTVSRLKRKGVHLCERLHEEASNLLMFNIITCTPDGNAGVCTACSLSCHDGHEPDPDAEEQVEMIQCCICEDWFHEEHLGLGNESEYKYEKTEKRTLPVRKRLLKKMVARRMSSLLSSSYAPALLRSLDRHSGRATGITRFNTTVALEEPITPPVKVEYTKLLINGEFIDAASGKTFPTLDPRIGQLIVDVAEGDLEDVNRAVAAARKAFDEGPWPRMTAYAGLPPGVLNIVSGYGPSAGADFASHMEVDKLAFTGSTETGKIVLGLAAKINLKPVTLELGCKSPFIVCEDANVDEGVELAHATLFYNQGII</sequence>
<evidence type="ECO:0000313" key="1">
    <source>
        <dbReference type="EMBL" id="KAI3698502.1"/>
    </source>
</evidence>
<gene>
    <name evidence="1" type="ORF">L2E82_42101</name>
</gene>